<evidence type="ECO:0000256" key="4">
    <source>
        <dbReference type="ARBA" id="ARBA00022475"/>
    </source>
</evidence>
<dbReference type="RefSeq" id="WP_101953605.1">
    <property type="nucleotide sequence ID" value="NZ_PKHE01000001.1"/>
</dbReference>
<evidence type="ECO:0000256" key="5">
    <source>
        <dbReference type="ARBA" id="ARBA00022692"/>
    </source>
</evidence>
<comment type="caution">
    <text evidence="10">The sequence shown here is derived from an EMBL/GenBank/DDBJ whole genome shotgun (WGS) entry which is preliminary data.</text>
</comment>
<dbReference type="Pfam" id="PF00950">
    <property type="entry name" value="ABC-3"/>
    <property type="match status" value="1"/>
</dbReference>
<feature type="transmembrane region" description="Helical" evidence="9">
    <location>
        <begin position="101"/>
        <end position="120"/>
    </location>
</feature>
<feature type="transmembrane region" description="Helical" evidence="9">
    <location>
        <begin position="244"/>
        <end position="265"/>
    </location>
</feature>
<evidence type="ECO:0000313" key="11">
    <source>
        <dbReference type="Proteomes" id="UP000234384"/>
    </source>
</evidence>
<comment type="subcellular location">
    <subcellularLocation>
        <location evidence="1 8">Cell membrane</location>
        <topology evidence="1 8">Multi-pass membrane protein</topology>
    </subcellularLocation>
</comment>
<accession>A0A2I1K4P9</accession>
<dbReference type="EMBL" id="PKHE01000001">
    <property type="protein sequence ID" value="PKY90624.1"/>
    <property type="molecule type" value="Genomic_DNA"/>
</dbReference>
<dbReference type="InterPro" id="IPR037294">
    <property type="entry name" value="ABC_BtuC-like"/>
</dbReference>
<dbReference type="GO" id="GO:0043190">
    <property type="term" value="C:ATP-binding cassette (ABC) transporter complex"/>
    <property type="evidence" value="ECO:0007669"/>
    <property type="project" value="InterPro"/>
</dbReference>
<dbReference type="AlphaFoldDB" id="A0A2I1K4P9"/>
<evidence type="ECO:0000256" key="7">
    <source>
        <dbReference type="ARBA" id="ARBA00023136"/>
    </source>
</evidence>
<name>A0A2I1K4P9_9LACT</name>
<keyword evidence="3 8" id="KW-0813">Transport</keyword>
<gene>
    <name evidence="10" type="ORF">CYJ57_00165</name>
</gene>
<keyword evidence="6 9" id="KW-1133">Transmembrane helix</keyword>
<feature type="transmembrane region" description="Helical" evidence="9">
    <location>
        <begin position="212"/>
        <end position="232"/>
    </location>
</feature>
<dbReference type="InterPro" id="IPR036390">
    <property type="entry name" value="WH_DNA-bd_sf"/>
</dbReference>
<comment type="similarity">
    <text evidence="2 8">Belongs to the ABC-3 integral membrane protein family.</text>
</comment>
<evidence type="ECO:0000256" key="2">
    <source>
        <dbReference type="ARBA" id="ARBA00008034"/>
    </source>
</evidence>
<proteinExistence type="inferred from homology"/>
<feature type="transmembrane region" description="Helical" evidence="9">
    <location>
        <begin position="152"/>
        <end position="171"/>
    </location>
</feature>
<evidence type="ECO:0000313" key="10">
    <source>
        <dbReference type="EMBL" id="PKY90624.1"/>
    </source>
</evidence>
<keyword evidence="7 9" id="KW-0472">Membrane</keyword>
<dbReference type="OrthoDB" id="9788905at2"/>
<dbReference type="Proteomes" id="UP000234384">
    <property type="component" value="Unassembled WGS sequence"/>
</dbReference>
<dbReference type="PANTHER" id="PTHR30477:SF8">
    <property type="entry name" value="METAL TRANSPORT SYSTEM MEMBRANE PROTEIN CT_070-RELATED"/>
    <property type="match status" value="1"/>
</dbReference>
<dbReference type="SUPFAM" id="SSF46785">
    <property type="entry name" value="Winged helix' DNA-binding domain"/>
    <property type="match status" value="1"/>
</dbReference>
<feature type="transmembrane region" description="Helical" evidence="9">
    <location>
        <begin position="44"/>
        <end position="63"/>
    </location>
</feature>
<dbReference type="PANTHER" id="PTHR30477">
    <property type="entry name" value="ABC-TRANSPORTER METAL-BINDING PROTEIN"/>
    <property type="match status" value="1"/>
</dbReference>
<dbReference type="SUPFAM" id="SSF81345">
    <property type="entry name" value="ABC transporter involved in vitamin B12 uptake, BtuC"/>
    <property type="match status" value="1"/>
</dbReference>
<evidence type="ECO:0000256" key="9">
    <source>
        <dbReference type="SAM" id="Phobius"/>
    </source>
</evidence>
<feature type="transmembrane region" description="Helical" evidence="9">
    <location>
        <begin position="183"/>
        <end position="206"/>
    </location>
</feature>
<keyword evidence="4" id="KW-1003">Cell membrane</keyword>
<organism evidence="10 11">
    <name type="scientific">Falseniella ignava</name>
    <dbReference type="NCBI Taxonomy" id="137730"/>
    <lineage>
        <taxon>Bacteria</taxon>
        <taxon>Bacillati</taxon>
        <taxon>Bacillota</taxon>
        <taxon>Bacilli</taxon>
        <taxon>Lactobacillales</taxon>
        <taxon>Aerococcaceae</taxon>
        <taxon>Falseniella</taxon>
    </lineage>
</organism>
<keyword evidence="5 8" id="KW-0812">Transmembrane</keyword>
<dbReference type="GO" id="GO:0055085">
    <property type="term" value="P:transmembrane transport"/>
    <property type="evidence" value="ECO:0007669"/>
    <property type="project" value="InterPro"/>
</dbReference>
<feature type="transmembrane region" description="Helical" evidence="9">
    <location>
        <begin position="271"/>
        <end position="294"/>
    </location>
</feature>
<evidence type="ECO:0000256" key="1">
    <source>
        <dbReference type="ARBA" id="ARBA00004651"/>
    </source>
</evidence>
<evidence type="ECO:0000256" key="8">
    <source>
        <dbReference type="RuleBase" id="RU003943"/>
    </source>
</evidence>
<evidence type="ECO:0000256" key="6">
    <source>
        <dbReference type="ARBA" id="ARBA00022989"/>
    </source>
</evidence>
<dbReference type="CDD" id="cd06550">
    <property type="entry name" value="TM_ABC_iron-siderophores_like"/>
    <property type="match status" value="1"/>
</dbReference>
<evidence type="ECO:0000256" key="3">
    <source>
        <dbReference type="ARBA" id="ARBA00022448"/>
    </source>
</evidence>
<feature type="transmembrane region" description="Helical" evidence="9">
    <location>
        <begin position="18"/>
        <end position="37"/>
    </location>
</feature>
<sequence>MLVWDEILKLFITSFESYVLLILTAVTCALIGAFLVLRKLSMIADAISHSVLLGIVLGFFLAGNLDSPLLIIGAATFGILTVWATEGLTQTGLVENDDAVGIVYPFFFALAVILITRFASNVHLDMDVVLTGEVLFAPFARIELFGWDLPRAVVEMVVLFGVNLLFITLCFKELKVTTFDRDFGYMAGYNMTVLFYLLMTLVSITTVVSFDAVGAILVVAFLVGPGATAYLTSKTLSGMLTLSACYAFWNATLGYIIGIVLNVSIGGMASVITGLTFILVFLFHRQGLITSLIIQRRRKHQLKQDLILLHIQSHTQQNQEQEELAVDTLSEHFKWNQNIINTTLKELFKADLIYVDADRKIYQLTSLGQARLDYIREYYEI</sequence>
<dbReference type="InterPro" id="IPR001626">
    <property type="entry name" value="ABC_TroCD"/>
</dbReference>
<protein>
    <submittedName>
        <fullName evidence="10">Metal ABC transporter</fullName>
    </submittedName>
</protein>
<dbReference type="Gene3D" id="1.10.3470.10">
    <property type="entry name" value="ABC transporter involved in vitamin B12 uptake, BtuC"/>
    <property type="match status" value="1"/>
</dbReference>
<reference evidence="10 11" key="1">
    <citation type="submission" date="2017-12" db="EMBL/GenBank/DDBJ databases">
        <title>Phylogenetic diversity of female urinary microbiome.</title>
        <authorList>
            <person name="Thomas-White K."/>
            <person name="Wolfe A.J."/>
        </authorList>
    </citation>
    <scope>NUCLEOTIDE SEQUENCE [LARGE SCALE GENOMIC DNA]</scope>
    <source>
        <strain evidence="10 11">UMB0898</strain>
    </source>
</reference>
<dbReference type="GO" id="GO:0010043">
    <property type="term" value="P:response to zinc ion"/>
    <property type="evidence" value="ECO:0007669"/>
    <property type="project" value="TreeGrafter"/>
</dbReference>